<reference evidence="2" key="1">
    <citation type="submission" date="2020-11" db="EMBL/GenBank/DDBJ databases">
        <title>Chlorella ohadii genome sequencing and assembly.</title>
        <authorList>
            <person name="Murik O."/>
            <person name="Treves H."/>
            <person name="Kedem I."/>
            <person name="Shotland Y."/>
            <person name="Kaplan A."/>
        </authorList>
    </citation>
    <scope>NUCLEOTIDE SEQUENCE</scope>
    <source>
        <strain evidence="2">1</strain>
    </source>
</reference>
<dbReference type="AlphaFoldDB" id="A0AAD5GZZ0"/>
<evidence type="ECO:0000313" key="2">
    <source>
        <dbReference type="EMBL" id="KAI7838849.1"/>
    </source>
</evidence>
<sequence length="107" mass="10261">MGNLCSSAKAAQTVDQVVDKAAENKEKIVTGVKTAGSKAGLDQAKTDSAAKAVDQALSDKEGLKQKLSSALGESAPAATEAAPAAAAAEAAPAAAEAAPAAAAEAKA</sequence>
<organism evidence="2 3">
    <name type="scientific">Chlorella ohadii</name>
    <dbReference type="NCBI Taxonomy" id="2649997"/>
    <lineage>
        <taxon>Eukaryota</taxon>
        <taxon>Viridiplantae</taxon>
        <taxon>Chlorophyta</taxon>
        <taxon>core chlorophytes</taxon>
        <taxon>Trebouxiophyceae</taxon>
        <taxon>Chlorellales</taxon>
        <taxon>Chlorellaceae</taxon>
        <taxon>Chlorella clade</taxon>
        <taxon>Chlorella</taxon>
    </lineage>
</organism>
<evidence type="ECO:0000313" key="3">
    <source>
        <dbReference type="Proteomes" id="UP001205105"/>
    </source>
</evidence>
<proteinExistence type="predicted"/>
<name>A0AAD5GZZ0_9CHLO</name>
<protein>
    <submittedName>
        <fullName evidence="2">Uncharacterized protein</fullName>
    </submittedName>
</protein>
<gene>
    <name evidence="2" type="ORF">COHA_007463</name>
</gene>
<dbReference type="Proteomes" id="UP001205105">
    <property type="component" value="Unassembled WGS sequence"/>
</dbReference>
<accession>A0AAD5GZZ0</accession>
<comment type="caution">
    <text evidence="2">The sequence shown here is derived from an EMBL/GenBank/DDBJ whole genome shotgun (WGS) entry which is preliminary data.</text>
</comment>
<feature type="region of interest" description="Disordered" evidence="1">
    <location>
        <begin position="65"/>
        <end position="107"/>
    </location>
</feature>
<feature type="compositionally biased region" description="Low complexity" evidence="1">
    <location>
        <begin position="75"/>
        <end position="107"/>
    </location>
</feature>
<dbReference type="EMBL" id="JADXDR010000118">
    <property type="protein sequence ID" value="KAI7838849.1"/>
    <property type="molecule type" value="Genomic_DNA"/>
</dbReference>
<evidence type="ECO:0000256" key="1">
    <source>
        <dbReference type="SAM" id="MobiDB-lite"/>
    </source>
</evidence>
<keyword evidence="3" id="KW-1185">Reference proteome</keyword>